<dbReference type="Pfam" id="PF14569">
    <property type="entry name" value="zf-UDP"/>
    <property type="match status" value="1"/>
</dbReference>
<keyword evidence="6" id="KW-1185">Reference proteome</keyword>
<organism evidence="5 6">
    <name type="scientific">Microthlaspi erraticum</name>
    <dbReference type="NCBI Taxonomy" id="1685480"/>
    <lineage>
        <taxon>Eukaryota</taxon>
        <taxon>Viridiplantae</taxon>
        <taxon>Streptophyta</taxon>
        <taxon>Embryophyta</taxon>
        <taxon>Tracheophyta</taxon>
        <taxon>Spermatophyta</taxon>
        <taxon>Magnoliopsida</taxon>
        <taxon>eudicotyledons</taxon>
        <taxon>Gunneridae</taxon>
        <taxon>Pentapetalae</taxon>
        <taxon>rosids</taxon>
        <taxon>malvids</taxon>
        <taxon>Brassicales</taxon>
        <taxon>Brassicaceae</taxon>
        <taxon>Coluteocarpeae</taxon>
        <taxon>Microthlaspi</taxon>
    </lineage>
</organism>
<dbReference type="EMBL" id="CACVBM020001806">
    <property type="protein sequence ID" value="CAA7059896.1"/>
    <property type="molecule type" value="Genomic_DNA"/>
</dbReference>
<keyword evidence="1" id="KW-0862">Zinc</keyword>
<dbReference type="Proteomes" id="UP000467841">
    <property type="component" value="Unassembled WGS sequence"/>
</dbReference>
<protein>
    <recommendedName>
        <fullName evidence="2">RING-type domain-containing protein</fullName>
    </recommendedName>
</protein>
<dbReference type="PROSITE" id="PS50089">
    <property type="entry name" value="ZF_RING_2"/>
    <property type="match status" value="1"/>
</dbReference>
<dbReference type="EMBL" id="CACVBM020000516">
    <property type="protein sequence ID" value="CAA7020052.1"/>
    <property type="molecule type" value="Genomic_DNA"/>
</dbReference>
<evidence type="ECO:0000313" key="3">
    <source>
        <dbReference type="EMBL" id="CAA7020052.1"/>
    </source>
</evidence>
<evidence type="ECO:0000259" key="2">
    <source>
        <dbReference type="PROSITE" id="PS50089"/>
    </source>
</evidence>
<keyword evidence="1" id="KW-0863">Zinc-finger</keyword>
<dbReference type="GO" id="GO:0008270">
    <property type="term" value="F:zinc ion binding"/>
    <property type="evidence" value="ECO:0007669"/>
    <property type="project" value="UniProtKB-KW"/>
</dbReference>
<evidence type="ECO:0000256" key="1">
    <source>
        <dbReference type="PROSITE-ProRule" id="PRU00175"/>
    </source>
</evidence>
<proteinExistence type="predicted"/>
<feature type="domain" description="RING-type" evidence="2">
    <location>
        <begin position="6"/>
        <end position="52"/>
    </location>
</feature>
<accession>A0A6D2L530</accession>
<evidence type="ECO:0000313" key="6">
    <source>
        <dbReference type="Proteomes" id="UP000467841"/>
    </source>
</evidence>
<dbReference type="InterPro" id="IPR027934">
    <property type="entry name" value="CES_Znf_RING"/>
</dbReference>
<evidence type="ECO:0000313" key="5">
    <source>
        <dbReference type="EMBL" id="CAA7059896.1"/>
    </source>
</evidence>
<dbReference type="InterPro" id="IPR013083">
    <property type="entry name" value="Znf_RING/FYVE/PHD"/>
</dbReference>
<dbReference type="AlphaFoldDB" id="A0A6D2L530"/>
<dbReference type="SUPFAM" id="SSF57850">
    <property type="entry name" value="RING/U-box"/>
    <property type="match status" value="1"/>
</dbReference>
<evidence type="ECO:0000313" key="4">
    <source>
        <dbReference type="EMBL" id="CAA7022899.1"/>
    </source>
</evidence>
<reference evidence="5 6" key="1">
    <citation type="submission" date="2020-01" db="EMBL/GenBank/DDBJ databases">
        <authorList>
            <person name="Mishra B."/>
        </authorList>
    </citation>
    <scope>NUCLEOTIDE SEQUENCE [LARGE SCALE GENOMIC DNA]</scope>
</reference>
<keyword evidence="1" id="KW-0479">Metal-binding</keyword>
<sequence length="82" mass="9442">MSGQICQICSDNVGKTVNGDPFVACDFCSYPVCRPCYEYERKHGNHSCPQCKTTYKRLKVYKTDVLPLSYTGSLTFYFHFHL</sequence>
<dbReference type="InterPro" id="IPR001841">
    <property type="entry name" value="Znf_RING"/>
</dbReference>
<dbReference type="Gene3D" id="3.30.40.10">
    <property type="entry name" value="Zinc/RING finger domain, C3HC4 (zinc finger)"/>
    <property type="match status" value="1"/>
</dbReference>
<dbReference type="OrthoDB" id="674948at2759"/>
<name>A0A6D2L530_9BRAS</name>
<dbReference type="EMBL" id="CACVBM020000754">
    <property type="protein sequence ID" value="CAA7022899.1"/>
    <property type="molecule type" value="Genomic_DNA"/>
</dbReference>
<gene>
    <name evidence="4" type="ORF">MERR_LOCUS10134</name>
    <name evidence="5" type="ORF">MERR_LOCUS47132</name>
    <name evidence="3" type="ORF">MERR_LOCUS7287</name>
</gene>